<sequence length="53" mass="6010">MKANRIEPPHTTQRLNNNVITINTLNNGNSKTMIVILPHVNSRKIVQKKPANH</sequence>
<accession>A0A090V7H2</accession>
<organism evidence="1 2">
    <name type="scientific">Pseudescherichia vulneris NBRC 102420</name>
    <dbReference type="NCBI Taxonomy" id="1115515"/>
    <lineage>
        <taxon>Bacteria</taxon>
        <taxon>Pseudomonadati</taxon>
        <taxon>Pseudomonadota</taxon>
        <taxon>Gammaproteobacteria</taxon>
        <taxon>Enterobacterales</taxon>
        <taxon>Enterobacteriaceae</taxon>
        <taxon>Pseudescherichia</taxon>
    </lineage>
</organism>
<evidence type="ECO:0000313" key="2">
    <source>
        <dbReference type="Proteomes" id="UP000029462"/>
    </source>
</evidence>
<keyword evidence="2" id="KW-1185">Reference proteome</keyword>
<comment type="caution">
    <text evidence="1">The sequence shown here is derived from an EMBL/GenBank/DDBJ whole genome shotgun (WGS) entry which is preliminary data.</text>
</comment>
<gene>
    <name evidence="1" type="ORF">EV102420_15_01110</name>
</gene>
<proteinExistence type="predicted"/>
<name>A0A090V7H2_PSEVU</name>
<reference evidence="1 2" key="1">
    <citation type="submission" date="2014-09" db="EMBL/GenBank/DDBJ databases">
        <title>Whole genome shotgun sequence of Escherichia vulneris NBRC 102420.</title>
        <authorList>
            <person name="Yoshida Y."/>
            <person name="Hosoyama A."/>
            <person name="Tsuchikane K."/>
            <person name="Ohji S."/>
            <person name="Ichikawa N."/>
            <person name="Kimura A."/>
            <person name="Yamazoe A."/>
            <person name="Ezaki T."/>
            <person name="Fujita N."/>
        </authorList>
    </citation>
    <scope>NUCLEOTIDE SEQUENCE [LARGE SCALE GENOMIC DNA]</scope>
    <source>
        <strain evidence="1 2">NBRC 102420</strain>
    </source>
</reference>
<dbReference type="EMBL" id="BBMZ01000015">
    <property type="protein sequence ID" value="GAL59214.1"/>
    <property type="molecule type" value="Genomic_DNA"/>
</dbReference>
<evidence type="ECO:0000313" key="1">
    <source>
        <dbReference type="EMBL" id="GAL59214.1"/>
    </source>
</evidence>
<dbReference type="Proteomes" id="UP000029462">
    <property type="component" value="Unassembled WGS sequence"/>
</dbReference>
<protein>
    <submittedName>
        <fullName evidence="1">Uncharacterized protein</fullName>
    </submittedName>
</protein>
<dbReference type="AlphaFoldDB" id="A0A090V7H2"/>